<proteinExistence type="predicted"/>
<dbReference type="EMBL" id="AMZH03001015">
    <property type="protein sequence ID" value="RRT81004.1"/>
    <property type="molecule type" value="Genomic_DNA"/>
</dbReference>
<feature type="compositionally biased region" description="Polar residues" evidence="1">
    <location>
        <begin position="14"/>
        <end position="25"/>
    </location>
</feature>
<evidence type="ECO:0000313" key="3">
    <source>
        <dbReference type="Proteomes" id="UP000287651"/>
    </source>
</evidence>
<name>A0A427AXL7_ENSVE</name>
<feature type="region of interest" description="Disordered" evidence="1">
    <location>
        <begin position="68"/>
        <end position="87"/>
    </location>
</feature>
<dbReference type="AlphaFoldDB" id="A0A427AXL7"/>
<feature type="compositionally biased region" description="Basic residues" evidence="1">
    <location>
        <begin position="78"/>
        <end position="87"/>
    </location>
</feature>
<protein>
    <submittedName>
        <fullName evidence="2">Uncharacterized protein</fullName>
    </submittedName>
</protein>
<feature type="compositionally biased region" description="Basic and acidic residues" evidence="1">
    <location>
        <begin position="68"/>
        <end position="77"/>
    </location>
</feature>
<evidence type="ECO:0000313" key="2">
    <source>
        <dbReference type="EMBL" id="RRT81004.1"/>
    </source>
</evidence>
<accession>A0A427AXL7</accession>
<comment type="caution">
    <text evidence="2">The sequence shown here is derived from an EMBL/GenBank/DDBJ whole genome shotgun (WGS) entry which is preliminary data.</text>
</comment>
<organism evidence="2 3">
    <name type="scientific">Ensete ventricosum</name>
    <name type="common">Abyssinian banana</name>
    <name type="synonym">Musa ensete</name>
    <dbReference type="NCBI Taxonomy" id="4639"/>
    <lineage>
        <taxon>Eukaryota</taxon>
        <taxon>Viridiplantae</taxon>
        <taxon>Streptophyta</taxon>
        <taxon>Embryophyta</taxon>
        <taxon>Tracheophyta</taxon>
        <taxon>Spermatophyta</taxon>
        <taxon>Magnoliopsida</taxon>
        <taxon>Liliopsida</taxon>
        <taxon>Zingiberales</taxon>
        <taxon>Musaceae</taxon>
        <taxon>Ensete</taxon>
    </lineage>
</organism>
<reference evidence="2 3" key="1">
    <citation type="journal article" date="2014" name="Agronomy (Basel)">
        <title>A Draft Genome Sequence for Ensete ventricosum, the Drought-Tolerant Tree Against Hunger.</title>
        <authorList>
            <person name="Harrison J."/>
            <person name="Moore K.A."/>
            <person name="Paszkiewicz K."/>
            <person name="Jones T."/>
            <person name="Grant M."/>
            <person name="Ambacheew D."/>
            <person name="Muzemil S."/>
            <person name="Studholme D.J."/>
        </authorList>
    </citation>
    <scope>NUCLEOTIDE SEQUENCE [LARGE SCALE GENOMIC DNA]</scope>
</reference>
<sequence>MGDGSHGEPGKSSAEGNQVSPSSFSLPRLIPIEIDRRRSILTVPGGPHTDQLADQYVPPVAVADEANKVVDGDERSGRSVHRLQRKL</sequence>
<feature type="region of interest" description="Disordered" evidence="1">
    <location>
        <begin position="1"/>
        <end position="27"/>
    </location>
</feature>
<gene>
    <name evidence="2" type="ORF">B296_00022865</name>
</gene>
<dbReference type="Proteomes" id="UP000287651">
    <property type="component" value="Unassembled WGS sequence"/>
</dbReference>
<evidence type="ECO:0000256" key="1">
    <source>
        <dbReference type="SAM" id="MobiDB-lite"/>
    </source>
</evidence>